<dbReference type="PIRSF" id="PIRSF016134">
    <property type="entry name" value="UCP016134"/>
    <property type="match status" value="1"/>
</dbReference>
<proteinExistence type="predicted"/>
<feature type="domain" description="ASCH" evidence="1">
    <location>
        <begin position="16"/>
        <end position="118"/>
    </location>
</feature>
<dbReference type="OrthoDB" id="9764897at2"/>
<dbReference type="HOGENOM" id="CLU_139906_0_1_11"/>
<dbReference type="SUPFAM" id="SSF88697">
    <property type="entry name" value="PUA domain-like"/>
    <property type="match status" value="1"/>
</dbReference>
<dbReference type="AlphaFoldDB" id="C7Q3K0"/>
<dbReference type="InterPro" id="IPR015947">
    <property type="entry name" value="PUA-like_sf"/>
</dbReference>
<dbReference type="EMBL" id="CP001700">
    <property type="protein sequence ID" value="ACU75765.1"/>
    <property type="molecule type" value="Genomic_DNA"/>
</dbReference>
<evidence type="ECO:0000313" key="2">
    <source>
        <dbReference type="EMBL" id="ACU75765.1"/>
    </source>
</evidence>
<dbReference type="Pfam" id="PF04266">
    <property type="entry name" value="ASCH"/>
    <property type="match status" value="1"/>
</dbReference>
<dbReference type="RefSeq" id="WP_015795493.1">
    <property type="nucleotide sequence ID" value="NC_013131.1"/>
</dbReference>
<dbReference type="KEGG" id="cai:Caci_6932"/>
<reference evidence="2 3" key="1">
    <citation type="journal article" date="2009" name="Stand. Genomic Sci.">
        <title>Complete genome sequence of Catenulispora acidiphila type strain (ID 139908).</title>
        <authorList>
            <person name="Copeland A."/>
            <person name="Lapidus A."/>
            <person name="Glavina Del Rio T."/>
            <person name="Nolan M."/>
            <person name="Lucas S."/>
            <person name="Chen F."/>
            <person name="Tice H."/>
            <person name="Cheng J.F."/>
            <person name="Bruce D."/>
            <person name="Goodwin L."/>
            <person name="Pitluck S."/>
            <person name="Mikhailova N."/>
            <person name="Pati A."/>
            <person name="Ivanova N."/>
            <person name="Mavromatis K."/>
            <person name="Chen A."/>
            <person name="Palaniappan K."/>
            <person name="Chain P."/>
            <person name="Land M."/>
            <person name="Hauser L."/>
            <person name="Chang Y.J."/>
            <person name="Jeffries C.D."/>
            <person name="Chertkov O."/>
            <person name="Brettin T."/>
            <person name="Detter J.C."/>
            <person name="Han C."/>
            <person name="Ali Z."/>
            <person name="Tindall B.J."/>
            <person name="Goker M."/>
            <person name="Bristow J."/>
            <person name="Eisen J.A."/>
            <person name="Markowitz V."/>
            <person name="Hugenholtz P."/>
            <person name="Kyrpides N.C."/>
            <person name="Klenk H.P."/>
        </authorList>
    </citation>
    <scope>NUCLEOTIDE SEQUENCE [LARGE SCALE GENOMIC DNA]</scope>
    <source>
        <strain evidence="3">DSM 44928 / JCM 14897 / NBRC 102108 / NRRL B-24433 / ID139908</strain>
    </source>
</reference>
<dbReference type="InterPro" id="IPR016645">
    <property type="entry name" value="UCP016134"/>
</dbReference>
<dbReference type="InterPro" id="IPR007374">
    <property type="entry name" value="ASCH_domain"/>
</dbReference>
<sequence length="119" mass="13925">MTTRPTTDTTFCTYEMNLYRRYFDMVASGRKTIEVRVHYPKLRSLTTGDHIRFIYDTDSVLTRVKRVARYTSFEQMLDAEDAARVNPDSPHEQQLVDMRRIYSPEKEALGVLAIEIELA</sequence>
<dbReference type="Gene3D" id="2.30.130.30">
    <property type="entry name" value="Hypothetical protein"/>
    <property type="match status" value="1"/>
</dbReference>
<dbReference type="InParanoid" id="C7Q3K0"/>
<evidence type="ECO:0000313" key="3">
    <source>
        <dbReference type="Proteomes" id="UP000000851"/>
    </source>
</evidence>
<name>C7Q3K0_CATAD</name>
<organism evidence="2 3">
    <name type="scientific">Catenulispora acidiphila (strain DSM 44928 / JCM 14897 / NBRC 102108 / NRRL B-24433 / ID139908)</name>
    <dbReference type="NCBI Taxonomy" id="479433"/>
    <lineage>
        <taxon>Bacteria</taxon>
        <taxon>Bacillati</taxon>
        <taxon>Actinomycetota</taxon>
        <taxon>Actinomycetes</taxon>
        <taxon>Catenulisporales</taxon>
        <taxon>Catenulisporaceae</taxon>
        <taxon>Catenulispora</taxon>
    </lineage>
</organism>
<keyword evidence="3" id="KW-1185">Reference proteome</keyword>
<protein>
    <recommendedName>
        <fullName evidence="1">ASCH domain-containing protein</fullName>
    </recommendedName>
</protein>
<dbReference type="Proteomes" id="UP000000851">
    <property type="component" value="Chromosome"/>
</dbReference>
<evidence type="ECO:0000259" key="1">
    <source>
        <dbReference type="Pfam" id="PF04266"/>
    </source>
</evidence>
<dbReference type="eggNOG" id="COG4043">
    <property type="taxonomic scope" value="Bacteria"/>
</dbReference>
<gene>
    <name evidence="2" type="ordered locus">Caci_6932</name>
</gene>
<accession>C7Q3K0</accession>